<evidence type="ECO:0000313" key="1">
    <source>
        <dbReference type="EMBL" id="KAF9480315.1"/>
    </source>
</evidence>
<keyword evidence="2" id="KW-1185">Reference proteome</keyword>
<name>A0A9P5Z4Y0_9AGAR</name>
<dbReference type="Proteomes" id="UP000807469">
    <property type="component" value="Unassembled WGS sequence"/>
</dbReference>
<organism evidence="1 2">
    <name type="scientific">Pholiota conissans</name>
    <dbReference type="NCBI Taxonomy" id="109636"/>
    <lineage>
        <taxon>Eukaryota</taxon>
        <taxon>Fungi</taxon>
        <taxon>Dikarya</taxon>
        <taxon>Basidiomycota</taxon>
        <taxon>Agaricomycotina</taxon>
        <taxon>Agaricomycetes</taxon>
        <taxon>Agaricomycetidae</taxon>
        <taxon>Agaricales</taxon>
        <taxon>Agaricineae</taxon>
        <taxon>Strophariaceae</taxon>
        <taxon>Pholiota</taxon>
    </lineage>
</organism>
<sequence>MRASRYYALGVDSIPYKDGINGVPEWTEKLQKLAWDTAKMPAQVYLVSKKSKTLFGDGDNVFTALLLSGPDYHSSKEGREAVAKALGFGPEDIVMVYPAFLPE</sequence>
<evidence type="ECO:0000313" key="2">
    <source>
        <dbReference type="Proteomes" id="UP000807469"/>
    </source>
</evidence>
<comment type="caution">
    <text evidence="1">The sequence shown here is derived from an EMBL/GenBank/DDBJ whole genome shotgun (WGS) entry which is preliminary data.</text>
</comment>
<gene>
    <name evidence="1" type="ORF">BDN70DRAFT_920661</name>
</gene>
<reference evidence="1" key="1">
    <citation type="submission" date="2020-11" db="EMBL/GenBank/DDBJ databases">
        <authorList>
            <consortium name="DOE Joint Genome Institute"/>
            <person name="Ahrendt S."/>
            <person name="Riley R."/>
            <person name="Andreopoulos W."/>
            <person name="Labutti K."/>
            <person name="Pangilinan J."/>
            <person name="Ruiz-Duenas F.J."/>
            <person name="Barrasa J.M."/>
            <person name="Sanchez-Garcia M."/>
            <person name="Camarero S."/>
            <person name="Miyauchi S."/>
            <person name="Serrano A."/>
            <person name="Linde D."/>
            <person name="Babiker R."/>
            <person name="Drula E."/>
            <person name="Ayuso-Fernandez I."/>
            <person name="Pacheco R."/>
            <person name="Padilla G."/>
            <person name="Ferreira P."/>
            <person name="Barriuso J."/>
            <person name="Kellner H."/>
            <person name="Castanera R."/>
            <person name="Alfaro M."/>
            <person name="Ramirez L."/>
            <person name="Pisabarro A.G."/>
            <person name="Kuo A."/>
            <person name="Tritt A."/>
            <person name="Lipzen A."/>
            <person name="He G."/>
            <person name="Yan M."/>
            <person name="Ng V."/>
            <person name="Cullen D."/>
            <person name="Martin F."/>
            <person name="Rosso M.-N."/>
            <person name="Henrissat B."/>
            <person name="Hibbett D."/>
            <person name="Martinez A.T."/>
            <person name="Grigoriev I.V."/>
        </authorList>
    </citation>
    <scope>NUCLEOTIDE SEQUENCE</scope>
    <source>
        <strain evidence="1">CIRM-BRFM 674</strain>
    </source>
</reference>
<protein>
    <submittedName>
        <fullName evidence="1">Uncharacterized protein</fullName>
    </submittedName>
</protein>
<proteinExistence type="predicted"/>
<dbReference type="EMBL" id="MU155197">
    <property type="protein sequence ID" value="KAF9480315.1"/>
    <property type="molecule type" value="Genomic_DNA"/>
</dbReference>
<accession>A0A9P5Z4Y0</accession>
<dbReference type="AlphaFoldDB" id="A0A9P5Z4Y0"/>